<evidence type="ECO:0000313" key="2">
    <source>
        <dbReference type="EMBL" id="OGL42108.1"/>
    </source>
</evidence>
<reference evidence="2 3" key="1">
    <citation type="journal article" date="2016" name="Nat. Commun.">
        <title>Thousands of microbial genomes shed light on interconnected biogeochemical processes in an aquifer system.</title>
        <authorList>
            <person name="Anantharaman K."/>
            <person name="Brown C.T."/>
            <person name="Hug L.A."/>
            <person name="Sharon I."/>
            <person name="Castelle C.J."/>
            <person name="Probst A.J."/>
            <person name="Thomas B.C."/>
            <person name="Singh A."/>
            <person name="Wilkins M.J."/>
            <person name="Karaoz U."/>
            <person name="Brodie E.L."/>
            <person name="Williams K.H."/>
            <person name="Hubbard S.S."/>
            <person name="Banfield J.F."/>
        </authorList>
    </citation>
    <scope>NUCLEOTIDE SEQUENCE [LARGE SCALE GENOMIC DNA]</scope>
</reference>
<name>A0A1F7RLR1_9BACT</name>
<comment type="caution">
    <text evidence="2">The sequence shown here is derived from an EMBL/GenBank/DDBJ whole genome shotgun (WGS) entry which is preliminary data.</text>
</comment>
<dbReference type="Pfam" id="PF01850">
    <property type="entry name" value="PIN"/>
    <property type="match status" value="1"/>
</dbReference>
<dbReference type="AlphaFoldDB" id="A0A1F7RLR1"/>
<evidence type="ECO:0000313" key="3">
    <source>
        <dbReference type="Proteomes" id="UP000178526"/>
    </source>
</evidence>
<dbReference type="SUPFAM" id="SSF88723">
    <property type="entry name" value="PIN domain-like"/>
    <property type="match status" value="1"/>
</dbReference>
<dbReference type="Gene3D" id="3.40.50.1010">
    <property type="entry name" value="5'-nuclease"/>
    <property type="match status" value="1"/>
</dbReference>
<protein>
    <recommendedName>
        <fullName evidence="1">PIN domain-containing protein</fullName>
    </recommendedName>
</protein>
<dbReference type="EMBL" id="MGDB01000056">
    <property type="protein sequence ID" value="OGL42108.1"/>
    <property type="molecule type" value="Genomic_DNA"/>
</dbReference>
<sequence length="151" mass="17900">MKKKKILLDTNVPNAYFDYDKPDRQQETIFFWNNLDKFDIYISEITLGEIIRIEDIKLRNDVVMLIKDFERLLVTEEAIDLANKYITHKVLTKRHLNDLLQIAIATVNNLDALLSWNFEHIVKESKIIQVNLVNELYNYRQIKILPPPMAL</sequence>
<organism evidence="2 3">
    <name type="scientific">Candidatus Schekmanbacteria bacterium GWA2_38_11</name>
    <dbReference type="NCBI Taxonomy" id="1817876"/>
    <lineage>
        <taxon>Bacteria</taxon>
        <taxon>Candidatus Schekmaniibacteriota</taxon>
    </lineage>
</organism>
<dbReference type="InterPro" id="IPR002716">
    <property type="entry name" value="PIN_dom"/>
</dbReference>
<gene>
    <name evidence="2" type="ORF">A2042_09435</name>
</gene>
<dbReference type="Proteomes" id="UP000178526">
    <property type="component" value="Unassembled WGS sequence"/>
</dbReference>
<feature type="domain" description="PIN" evidence="1">
    <location>
        <begin position="6"/>
        <end position="113"/>
    </location>
</feature>
<proteinExistence type="predicted"/>
<evidence type="ECO:0000259" key="1">
    <source>
        <dbReference type="Pfam" id="PF01850"/>
    </source>
</evidence>
<dbReference type="InterPro" id="IPR029060">
    <property type="entry name" value="PIN-like_dom_sf"/>
</dbReference>
<accession>A0A1F7RLR1</accession>